<reference evidence="2 3" key="1">
    <citation type="submission" date="2018-04" db="EMBL/GenBank/DDBJ databases">
        <authorList>
            <person name="Huttner S."/>
            <person name="Dainat J."/>
        </authorList>
    </citation>
    <scope>NUCLEOTIDE SEQUENCE [LARGE SCALE GENOMIC DNA]</scope>
</reference>
<feature type="region of interest" description="Disordered" evidence="1">
    <location>
        <begin position="88"/>
        <end position="107"/>
    </location>
</feature>
<name>A0A3S4AMJ1_9PEZI</name>
<organism evidence="2 3">
    <name type="scientific">Thermothielavioides terrestris</name>
    <dbReference type="NCBI Taxonomy" id="2587410"/>
    <lineage>
        <taxon>Eukaryota</taxon>
        <taxon>Fungi</taxon>
        <taxon>Dikarya</taxon>
        <taxon>Ascomycota</taxon>
        <taxon>Pezizomycotina</taxon>
        <taxon>Sordariomycetes</taxon>
        <taxon>Sordariomycetidae</taxon>
        <taxon>Sordariales</taxon>
        <taxon>Chaetomiaceae</taxon>
        <taxon>Thermothielavioides</taxon>
    </lineage>
</organism>
<gene>
    <name evidence="2" type="ORF">TT172_LOCUS3847</name>
</gene>
<evidence type="ECO:0000256" key="1">
    <source>
        <dbReference type="SAM" id="MobiDB-lite"/>
    </source>
</evidence>
<sequence length="447" mass="52532">MQPQANLSVDDVLAFSDVDLVEYMKNNRRPDGAFKLGNIDGWERLPSDQRHQLAERLRFGAQKASQAITSRPVDLDEVAARLLQISAERDKSTRSSQSPSRRERSLTEAGGFDSFVKGLETEAYNKLVGDGGRPVYPIDHLDHVSQHPEAYRELLRPWQGGWPDLDPPRWDMVFRRQWETWKHFREWQVDNREVFNEEAEFSAFVEEAKKQHAEAKKLRSEETRKVLDNRYREWLKEEYQKLSSRTAVPDDDEGFLAFVEEKRQEALKQGMEWAAETEDEYVQVLRTQFNEKRACRRWFYFYPLREDRGQGGFAGYVDEAQRRLARHGFPGTFHFDEDPKRQDSLTTWIEYVNYECAWYDDHVRAVERLRPRHEEAWKALVDSGVLRPGETEEYLLTDESALQRQAEIDQAEMAVKSAEEFAEAALRETAKARVDPRRSRYTKEEPD</sequence>
<evidence type="ECO:0000313" key="2">
    <source>
        <dbReference type="EMBL" id="SPQ21428.1"/>
    </source>
</evidence>
<accession>A0A3S4AMJ1</accession>
<protein>
    <submittedName>
        <fullName evidence="2">2c21dfe6-ac02-4bdf-bd79-7703c72d2fae</fullName>
    </submittedName>
</protein>
<dbReference type="AlphaFoldDB" id="A0A3S4AMJ1"/>
<evidence type="ECO:0000313" key="3">
    <source>
        <dbReference type="Proteomes" id="UP000289323"/>
    </source>
</evidence>
<dbReference type="Proteomes" id="UP000289323">
    <property type="component" value="Unassembled WGS sequence"/>
</dbReference>
<proteinExistence type="predicted"/>
<dbReference type="EMBL" id="OUUZ01000008">
    <property type="protein sequence ID" value="SPQ21428.1"/>
    <property type="molecule type" value="Genomic_DNA"/>
</dbReference>